<reference evidence="8 9" key="1">
    <citation type="submission" date="2019-11" db="EMBL/GenBank/DDBJ databases">
        <title>Description of Pedobacter sp. LMG 31462T.</title>
        <authorList>
            <person name="Carlier A."/>
            <person name="Qi S."/>
            <person name="Vandamme P."/>
        </authorList>
    </citation>
    <scope>NUCLEOTIDE SEQUENCE [LARGE SCALE GENOMIC DNA]</scope>
    <source>
        <strain evidence="8 9">LMG 31462</strain>
    </source>
</reference>
<evidence type="ECO:0000256" key="2">
    <source>
        <dbReference type="ARBA" id="ARBA00023015"/>
    </source>
</evidence>
<organism evidence="8 9">
    <name type="scientific">Pedobacter gandavensis</name>
    <dbReference type="NCBI Taxonomy" id="2679963"/>
    <lineage>
        <taxon>Bacteria</taxon>
        <taxon>Pseudomonadati</taxon>
        <taxon>Bacteroidota</taxon>
        <taxon>Sphingobacteriia</taxon>
        <taxon>Sphingobacteriales</taxon>
        <taxon>Sphingobacteriaceae</taxon>
        <taxon>Pedobacter</taxon>
    </lineage>
</organism>
<keyword evidence="5" id="KW-0812">Transmembrane</keyword>
<dbReference type="InterPro" id="IPR014284">
    <property type="entry name" value="RNA_pol_sigma-70_dom"/>
</dbReference>
<keyword evidence="5" id="KW-0472">Membrane</keyword>
<dbReference type="EMBL" id="WNXC01000002">
    <property type="protein sequence ID" value="MBB2149057.1"/>
    <property type="molecule type" value="Genomic_DNA"/>
</dbReference>
<evidence type="ECO:0000256" key="4">
    <source>
        <dbReference type="ARBA" id="ARBA00023163"/>
    </source>
</evidence>
<feature type="transmembrane region" description="Helical" evidence="5">
    <location>
        <begin position="176"/>
        <end position="193"/>
    </location>
</feature>
<name>A0ABR6EUW3_9SPHI</name>
<gene>
    <name evidence="8" type="ORF">GM920_09040</name>
</gene>
<dbReference type="Proteomes" id="UP000636110">
    <property type="component" value="Unassembled WGS sequence"/>
</dbReference>
<protein>
    <submittedName>
        <fullName evidence="8">RNA polymerase sigma-70 factor</fullName>
    </submittedName>
</protein>
<feature type="domain" description="RNA polymerase sigma factor 70 region 4 type 2" evidence="7">
    <location>
        <begin position="124"/>
        <end position="175"/>
    </location>
</feature>
<evidence type="ECO:0000259" key="6">
    <source>
        <dbReference type="Pfam" id="PF04542"/>
    </source>
</evidence>
<evidence type="ECO:0000313" key="8">
    <source>
        <dbReference type="EMBL" id="MBB2149057.1"/>
    </source>
</evidence>
<evidence type="ECO:0000259" key="7">
    <source>
        <dbReference type="Pfam" id="PF08281"/>
    </source>
</evidence>
<sequence>MTSYYYLSDGELAERLHLGDHRAFSQIYERFFGVLYKHAFNRFRDQEQAKDVVHELFEDLWMKREHLLINSNLSHYLYTATRNKILKIIAHQNVVTAYATKQSVMIKPDEGLTDHRVRERQLAEIIEKEIQSLPPKMKTAFELSRKHNYTYKEIAEKMDITEQSVRSHVKNALKILRTKFGILIFLVVFFYLFSFF</sequence>
<dbReference type="CDD" id="cd06171">
    <property type="entry name" value="Sigma70_r4"/>
    <property type="match status" value="1"/>
</dbReference>
<dbReference type="InterPro" id="IPR013324">
    <property type="entry name" value="RNA_pol_sigma_r3/r4-like"/>
</dbReference>
<dbReference type="InterPro" id="IPR014327">
    <property type="entry name" value="RNA_pol_sigma70_bacteroid"/>
</dbReference>
<dbReference type="InterPro" id="IPR007627">
    <property type="entry name" value="RNA_pol_sigma70_r2"/>
</dbReference>
<keyword evidence="3" id="KW-0731">Sigma factor</keyword>
<keyword evidence="5" id="KW-1133">Transmembrane helix</keyword>
<dbReference type="Pfam" id="PF04542">
    <property type="entry name" value="Sigma70_r2"/>
    <property type="match status" value="1"/>
</dbReference>
<dbReference type="SUPFAM" id="SSF88659">
    <property type="entry name" value="Sigma3 and sigma4 domains of RNA polymerase sigma factors"/>
    <property type="match status" value="1"/>
</dbReference>
<dbReference type="PANTHER" id="PTHR43133:SF46">
    <property type="entry name" value="RNA POLYMERASE SIGMA-70 FACTOR ECF SUBFAMILY"/>
    <property type="match status" value="1"/>
</dbReference>
<dbReference type="NCBIfam" id="TIGR02937">
    <property type="entry name" value="sigma70-ECF"/>
    <property type="match status" value="1"/>
</dbReference>
<keyword evidence="9" id="KW-1185">Reference proteome</keyword>
<proteinExistence type="inferred from homology"/>
<dbReference type="InterPro" id="IPR036388">
    <property type="entry name" value="WH-like_DNA-bd_sf"/>
</dbReference>
<evidence type="ECO:0000256" key="5">
    <source>
        <dbReference type="SAM" id="Phobius"/>
    </source>
</evidence>
<evidence type="ECO:0000256" key="3">
    <source>
        <dbReference type="ARBA" id="ARBA00023082"/>
    </source>
</evidence>
<evidence type="ECO:0000313" key="9">
    <source>
        <dbReference type="Proteomes" id="UP000636110"/>
    </source>
</evidence>
<dbReference type="RefSeq" id="WP_182956021.1">
    <property type="nucleotide sequence ID" value="NZ_WNXC01000002.1"/>
</dbReference>
<dbReference type="Gene3D" id="1.10.10.10">
    <property type="entry name" value="Winged helix-like DNA-binding domain superfamily/Winged helix DNA-binding domain"/>
    <property type="match status" value="1"/>
</dbReference>
<dbReference type="Gene3D" id="1.10.1740.10">
    <property type="match status" value="1"/>
</dbReference>
<evidence type="ECO:0000256" key="1">
    <source>
        <dbReference type="ARBA" id="ARBA00010641"/>
    </source>
</evidence>
<dbReference type="InterPro" id="IPR013249">
    <property type="entry name" value="RNA_pol_sigma70_r4_t2"/>
</dbReference>
<dbReference type="SUPFAM" id="SSF88946">
    <property type="entry name" value="Sigma2 domain of RNA polymerase sigma factors"/>
    <property type="match status" value="1"/>
</dbReference>
<dbReference type="InterPro" id="IPR039425">
    <property type="entry name" value="RNA_pol_sigma-70-like"/>
</dbReference>
<dbReference type="Pfam" id="PF08281">
    <property type="entry name" value="Sigma70_r4_2"/>
    <property type="match status" value="1"/>
</dbReference>
<keyword evidence="2" id="KW-0805">Transcription regulation</keyword>
<comment type="caution">
    <text evidence="8">The sequence shown here is derived from an EMBL/GenBank/DDBJ whole genome shotgun (WGS) entry which is preliminary data.</text>
</comment>
<dbReference type="PANTHER" id="PTHR43133">
    <property type="entry name" value="RNA POLYMERASE ECF-TYPE SIGMA FACTO"/>
    <property type="match status" value="1"/>
</dbReference>
<accession>A0ABR6EUW3</accession>
<dbReference type="InterPro" id="IPR013325">
    <property type="entry name" value="RNA_pol_sigma_r2"/>
</dbReference>
<comment type="similarity">
    <text evidence="1">Belongs to the sigma-70 factor family. ECF subfamily.</text>
</comment>
<feature type="domain" description="RNA polymerase sigma-70 region 2" evidence="6">
    <location>
        <begin position="28"/>
        <end position="90"/>
    </location>
</feature>
<dbReference type="NCBIfam" id="TIGR02985">
    <property type="entry name" value="Sig70_bacteroi1"/>
    <property type="match status" value="1"/>
</dbReference>
<keyword evidence="4" id="KW-0804">Transcription</keyword>